<evidence type="ECO:0000256" key="6">
    <source>
        <dbReference type="SAM" id="Phobius"/>
    </source>
</evidence>
<keyword evidence="9" id="KW-1185">Reference proteome</keyword>
<evidence type="ECO:0000259" key="7">
    <source>
        <dbReference type="Pfam" id="PF06454"/>
    </source>
</evidence>
<evidence type="ECO:0000256" key="1">
    <source>
        <dbReference type="ARBA" id="ARBA00004127"/>
    </source>
</evidence>
<feature type="transmembrane region" description="Helical" evidence="6">
    <location>
        <begin position="223"/>
        <end position="246"/>
    </location>
</feature>
<evidence type="ECO:0000313" key="9">
    <source>
        <dbReference type="Proteomes" id="UP000660262"/>
    </source>
</evidence>
<dbReference type="OrthoDB" id="19798at2759"/>
<feature type="transmembrane region" description="Helical" evidence="6">
    <location>
        <begin position="104"/>
        <end position="123"/>
    </location>
</feature>
<dbReference type="PANTHER" id="PTHR31142">
    <property type="entry name" value="TOBAMOVIRUS MULTIPLICATION PROTEIN 1-LIKE ISOFORM X1"/>
    <property type="match status" value="1"/>
</dbReference>
<dbReference type="PANTHER" id="PTHR31142:SF3">
    <property type="entry name" value="THH1_TOM1_TOM3 DOMAIN-CONTAINING PROTEIN"/>
    <property type="match status" value="1"/>
</dbReference>
<dbReference type="Pfam" id="PF06454">
    <property type="entry name" value="THH1_TOM1-3_dom"/>
    <property type="match status" value="1"/>
</dbReference>
<dbReference type="AlphaFoldDB" id="A0A830HDD5"/>
<evidence type="ECO:0000313" key="8">
    <source>
        <dbReference type="EMBL" id="GHP04682.1"/>
    </source>
</evidence>
<evidence type="ECO:0000256" key="4">
    <source>
        <dbReference type="ARBA" id="ARBA00022989"/>
    </source>
</evidence>
<comment type="subcellular location">
    <subcellularLocation>
        <location evidence="1">Endomembrane system</location>
        <topology evidence="1">Multi-pass membrane protein</topology>
    </subcellularLocation>
</comment>
<dbReference type="InterPro" id="IPR009457">
    <property type="entry name" value="THH1/TOM1/TOM3_dom"/>
</dbReference>
<comment type="caution">
    <text evidence="8">The sequence shown here is derived from an EMBL/GenBank/DDBJ whole genome shotgun (WGS) entry which is preliminary data.</text>
</comment>
<protein>
    <recommendedName>
        <fullName evidence="7">THH1/TOM1/TOM3 domain-containing protein</fullName>
    </recommendedName>
</protein>
<sequence>MMMRMVVAGDDDNNSNVSTVHRQATIAVFYVLAAIYACIAAVALAQLMRIQMRVPEYGWTTQKVFHLLNFLFCFLRCVTFAARAPLEHAAAAGFPVVKAIFMDLPTLMFFTTYALLVLFWAEIYHQARSMPTAALRPAFLLSNAVIYFLQIGIWVYMAIISATASGGASAREILTCNIVTSFFMMVVSIASAFGFLMYGGRLYMMLTRFPIESKGRRRKLKEVGLVSGICMTCFVIRAVMVAVSAISEIKSLDSEDGKSSGDEGFASLDMLGHPALNFFYYLLVEVLPAALVLFILRRLPPARRSFDSYERIGSGGSGTGEDVA</sequence>
<feature type="transmembrane region" description="Helical" evidence="6">
    <location>
        <begin position="20"/>
        <end position="44"/>
    </location>
</feature>
<keyword evidence="4 6" id="KW-1133">Transmembrane helix</keyword>
<evidence type="ECO:0000256" key="3">
    <source>
        <dbReference type="ARBA" id="ARBA00022692"/>
    </source>
</evidence>
<feature type="transmembrane region" description="Helical" evidence="6">
    <location>
        <begin position="144"/>
        <end position="162"/>
    </location>
</feature>
<keyword evidence="3 6" id="KW-0812">Transmembrane</keyword>
<dbReference type="Proteomes" id="UP000660262">
    <property type="component" value="Unassembled WGS sequence"/>
</dbReference>
<evidence type="ECO:0000256" key="2">
    <source>
        <dbReference type="ARBA" id="ARBA00006779"/>
    </source>
</evidence>
<organism evidence="8 9">
    <name type="scientific">Pycnococcus provasolii</name>
    <dbReference type="NCBI Taxonomy" id="41880"/>
    <lineage>
        <taxon>Eukaryota</taxon>
        <taxon>Viridiplantae</taxon>
        <taxon>Chlorophyta</taxon>
        <taxon>Pseudoscourfieldiophyceae</taxon>
        <taxon>Pseudoscourfieldiales</taxon>
        <taxon>Pycnococcaceae</taxon>
        <taxon>Pycnococcus</taxon>
    </lineage>
</organism>
<comment type="similarity">
    <text evidence="2">Belongs to the plant tobamovirus multiplication TOM1 protein family.</text>
</comment>
<feature type="transmembrane region" description="Helical" evidence="6">
    <location>
        <begin position="64"/>
        <end position="84"/>
    </location>
</feature>
<evidence type="ECO:0000256" key="5">
    <source>
        <dbReference type="ARBA" id="ARBA00023136"/>
    </source>
</evidence>
<feature type="domain" description="THH1/TOM1/TOM3" evidence="7">
    <location>
        <begin position="26"/>
        <end position="309"/>
    </location>
</feature>
<feature type="transmembrane region" description="Helical" evidence="6">
    <location>
        <begin position="182"/>
        <end position="203"/>
    </location>
</feature>
<keyword evidence="5 6" id="KW-0472">Membrane</keyword>
<reference evidence="8" key="1">
    <citation type="submission" date="2020-10" db="EMBL/GenBank/DDBJ databases">
        <title>Unveiling of a novel bifunctional photoreceptor, Dualchrome1, isolated from a cosmopolitan green alga.</title>
        <authorList>
            <person name="Suzuki S."/>
            <person name="Kawachi M."/>
        </authorList>
    </citation>
    <scope>NUCLEOTIDE SEQUENCE</scope>
    <source>
        <strain evidence="8">NIES 2893</strain>
    </source>
</reference>
<dbReference type="InterPro" id="IPR040226">
    <property type="entry name" value="THH1/TOM1/TOM3"/>
</dbReference>
<proteinExistence type="inferred from homology"/>
<name>A0A830HDD5_9CHLO</name>
<gene>
    <name evidence="8" type="ORF">PPROV_000343500</name>
</gene>
<dbReference type="EMBL" id="BNJQ01000008">
    <property type="protein sequence ID" value="GHP04682.1"/>
    <property type="molecule type" value="Genomic_DNA"/>
</dbReference>
<dbReference type="GO" id="GO:0012505">
    <property type="term" value="C:endomembrane system"/>
    <property type="evidence" value="ECO:0007669"/>
    <property type="project" value="UniProtKB-SubCell"/>
</dbReference>
<accession>A0A830HDD5</accession>
<feature type="transmembrane region" description="Helical" evidence="6">
    <location>
        <begin position="278"/>
        <end position="296"/>
    </location>
</feature>